<dbReference type="EMBL" id="KZ613505">
    <property type="protein sequence ID" value="PMD16510.1"/>
    <property type="molecule type" value="Genomic_DNA"/>
</dbReference>
<gene>
    <name evidence="1" type="ORF">NA56DRAFT_649376</name>
</gene>
<accession>A0A2J6PR50</accession>
<name>A0A2J6PR50_9HELO</name>
<protein>
    <submittedName>
        <fullName evidence="1">Uncharacterized protein</fullName>
    </submittedName>
</protein>
<organism evidence="1 2">
    <name type="scientific">Hyaloscypha hepaticicola</name>
    <dbReference type="NCBI Taxonomy" id="2082293"/>
    <lineage>
        <taxon>Eukaryota</taxon>
        <taxon>Fungi</taxon>
        <taxon>Dikarya</taxon>
        <taxon>Ascomycota</taxon>
        <taxon>Pezizomycotina</taxon>
        <taxon>Leotiomycetes</taxon>
        <taxon>Helotiales</taxon>
        <taxon>Hyaloscyphaceae</taxon>
        <taxon>Hyaloscypha</taxon>
    </lineage>
</organism>
<evidence type="ECO:0000313" key="2">
    <source>
        <dbReference type="Proteomes" id="UP000235672"/>
    </source>
</evidence>
<evidence type="ECO:0000313" key="1">
    <source>
        <dbReference type="EMBL" id="PMD16510.1"/>
    </source>
</evidence>
<proteinExistence type="predicted"/>
<dbReference type="AlphaFoldDB" id="A0A2J6PR50"/>
<dbReference type="Proteomes" id="UP000235672">
    <property type="component" value="Unassembled WGS sequence"/>
</dbReference>
<reference evidence="1 2" key="1">
    <citation type="submission" date="2016-05" db="EMBL/GenBank/DDBJ databases">
        <title>A degradative enzymes factory behind the ericoid mycorrhizal symbiosis.</title>
        <authorList>
            <consortium name="DOE Joint Genome Institute"/>
            <person name="Martino E."/>
            <person name="Morin E."/>
            <person name="Grelet G."/>
            <person name="Kuo A."/>
            <person name="Kohler A."/>
            <person name="Daghino S."/>
            <person name="Barry K."/>
            <person name="Choi C."/>
            <person name="Cichocki N."/>
            <person name="Clum A."/>
            <person name="Copeland A."/>
            <person name="Hainaut M."/>
            <person name="Haridas S."/>
            <person name="Labutti K."/>
            <person name="Lindquist E."/>
            <person name="Lipzen A."/>
            <person name="Khouja H.-R."/>
            <person name="Murat C."/>
            <person name="Ohm R."/>
            <person name="Olson A."/>
            <person name="Spatafora J."/>
            <person name="Veneault-Fourrey C."/>
            <person name="Henrissat B."/>
            <person name="Grigoriev I."/>
            <person name="Martin F."/>
            <person name="Perotto S."/>
        </authorList>
    </citation>
    <scope>NUCLEOTIDE SEQUENCE [LARGE SCALE GENOMIC DNA]</scope>
    <source>
        <strain evidence="1 2">UAMH 7357</strain>
    </source>
</reference>
<sequence length="57" mass="6637">MQQKRDHPYNGHPSAAVRRGFYEVYDERSTQNGTRSNRVFHAGLPGVQLIISRLLRR</sequence>
<keyword evidence="2" id="KW-1185">Reference proteome</keyword>